<reference evidence="1 2" key="1">
    <citation type="submission" date="2017-05" db="EMBL/GenBank/DDBJ databases">
        <authorList>
            <person name="Varghese N."/>
            <person name="Submissions S."/>
        </authorList>
    </citation>
    <scope>NUCLEOTIDE SEQUENCE [LARGE SCALE GENOMIC DNA]</scope>
    <source>
        <strain evidence="1 2">DSM 15360</strain>
    </source>
</reference>
<proteinExistence type="predicted"/>
<dbReference type="PANTHER" id="PTHR38471:SF2">
    <property type="entry name" value="FOUR HELIX BUNDLE PROTEIN"/>
    <property type="match status" value="1"/>
</dbReference>
<dbReference type="NCBIfam" id="TIGR02436">
    <property type="entry name" value="four helix bundle protein"/>
    <property type="match status" value="1"/>
</dbReference>
<keyword evidence="2" id="KW-1185">Reference proteome</keyword>
<evidence type="ECO:0000313" key="1">
    <source>
        <dbReference type="EMBL" id="SMP07862.1"/>
    </source>
</evidence>
<accession>A0ABY1NEP4</accession>
<dbReference type="Proteomes" id="UP001157915">
    <property type="component" value="Unassembled WGS sequence"/>
</dbReference>
<comment type="caution">
    <text evidence="1">The sequence shown here is derived from an EMBL/GenBank/DDBJ whole genome shotgun (WGS) entry which is preliminary data.</text>
</comment>
<dbReference type="InterPro" id="IPR012657">
    <property type="entry name" value="23S_rRNA-intervening_sequence"/>
</dbReference>
<evidence type="ECO:0000313" key="2">
    <source>
        <dbReference type="Proteomes" id="UP001157915"/>
    </source>
</evidence>
<dbReference type="SUPFAM" id="SSF158446">
    <property type="entry name" value="IVS-encoded protein-like"/>
    <property type="match status" value="1"/>
</dbReference>
<sequence length="121" mass="13911">MDFKFEKLRIWQISMVFGEMIFGMSKDFPKEELYSLTSQIRRAVDSIALNIAEGATGNSQAEFRKFVGYSLRSLAEVVTCLHKAKLRGYIEEESFQNSYKQAFDLMNSIAAFRNTLKSTDK</sequence>
<dbReference type="EMBL" id="FXUA01000001">
    <property type="protein sequence ID" value="SMP07862.1"/>
    <property type="molecule type" value="Genomic_DNA"/>
</dbReference>
<protein>
    <submittedName>
        <fullName evidence="1">Four helix bundle protein</fullName>
    </submittedName>
</protein>
<dbReference type="Gene3D" id="1.20.1440.60">
    <property type="entry name" value="23S rRNA-intervening sequence"/>
    <property type="match status" value="1"/>
</dbReference>
<dbReference type="PANTHER" id="PTHR38471">
    <property type="entry name" value="FOUR HELIX BUNDLE PROTEIN"/>
    <property type="match status" value="1"/>
</dbReference>
<dbReference type="InterPro" id="IPR036583">
    <property type="entry name" value="23S_rRNA_IVS_sf"/>
</dbReference>
<dbReference type="CDD" id="cd16377">
    <property type="entry name" value="23S_rRNA_IVP_like"/>
    <property type="match status" value="1"/>
</dbReference>
<dbReference type="RefSeq" id="WP_283411579.1">
    <property type="nucleotide sequence ID" value="NZ_FXUA01000001.1"/>
</dbReference>
<gene>
    <name evidence="1" type="ORF">SAMN06265367_101650</name>
</gene>
<dbReference type="Pfam" id="PF05635">
    <property type="entry name" value="23S_rRNA_IVP"/>
    <property type="match status" value="1"/>
</dbReference>
<name>A0ABY1NEP4_9BACT</name>
<organism evidence="1 2">
    <name type="scientific">Algoriphagus winogradskyi</name>
    <dbReference type="NCBI Taxonomy" id="237017"/>
    <lineage>
        <taxon>Bacteria</taxon>
        <taxon>Pseudomonadati</taxon>
        <taxon>Bacteroidota</taxon>
        <taxon>Cytophagia</taxon>
        <taxon>Cytophagales</taxon>
        <taxon>Cyclobacteriaceae</taxon>
        <taxon>Algoriphagus</taxon>
    </lineage>
</organism>